<dbReference type="EMBL" id="JAAGAX010000016">
    <property type="protein sequence ID" value="KAF2287740.1"/>
    <property type="molecule type" value="Genomic_DNA"/>
</dbReference>
<reference evidence="1 4" key="1">
    <citation type="journal article" date="2020" name="Mol. Plant">
        <title>The Chromosome-Based Rubber Tree Genome Provides New Insights into Spurge Genome Evolution and Rubber Biosynthesis.</title>
        <authorList>
            <person name="Liu J."/>
            <person name="Shi C."/>
            <person name="Shi C.C."/>
            <person name="Li W."/>
            <person name="Zhang Q.J."/>
            <person name="Zhang Y."/>
            <person name="Li K."/>
            <person name="Lu H.F."/>
            <person name="Shi C."/>
            <person name="Zhu S.T."/>
            <person name="Xiao Z.Y."/>
            <person name="Nan H."/>
            <person name="Yue Y."/>
            <person name="Zhu X.G."/>
            <person name="Wu Y."/>
            <person name="Hong X.N."/>
            <person name="Fan G.Y."/>
            <person name="Tong Y."/>
            <person name="Zhang D."/>
            <person name="Mao C.L."/>
            <person name="Liu Y.L."/>
            <person name="Hao S.J."/>
            <person name="Liu W.Q."/>
            <person name="Lv M.Q."/>
            <person name="Zhang H.B."/>
            <person name="Liu Y."/>
            <person name="Hu-Tang G.R."/>
            <person name="Wang J.P."/>
            <person name="Wang J.H."/>
            <person name="Sun Y.H."/>
            <person name="Ni S.B."/>
            <person name="Chen W.B."/>
            <person name="Zhang X.C."/>
            <person name="Jiao Y.N."/>
            <person name="Eichler E.E."/>
            <person name="Li G.H."/>
            <person name="Liu X."/>
            <person name="Gao L.Z."/>
        </authorList>
    </citation>
    <scope>NUCLEOTIDE SEQUENCE [LARGE SCALE GENOMIC DNA]</scope>
    <source>
        <strain evidence="4">cv. GT1</strain>
        <tissue evidence="1">Leaf</tissue>
    </source>
</reference>
<dbReference type="AlphaFoldDB" id="A0A6A6KFR0"/>
<keyword evidence="4" id="KW-1185">Reference proteome</keyword>
<name>A0A6A6KFR0_HEVBR</name>
<evidence type="ECO:0000313" key="4">
    <source>
        <dbReference type="Proteomes" id="UP000467840"/>
    </source>
</evidence>
<gene>
    <name evidence="1" type="ORF">GH714_002445</name>
    <name evidence="2" type="ORF">GH714_002521</name>
    <name evidence="3" type="ORF">GH714_002561</name>
</gene>
<evidence type="ECO:0000313" key="2">
    <source>
        <dbReference type="EMBL" id="KAF2287740.1"/>
    </source>
</evidence>
<proteinExistence type="predicted"/>
<organism evidence="1 4">
    <name type="scientific">Hevea brasiliensis</name>
    <name type="common">Para rubber tree</name>
    <name type="synonym">Siphonia brasiliensis</name>
    <dbReference type="NCBI Taxonomy" id="3981"/>
    <lineage>
        <taxon>Eukaryota</taxon>
        <taxon>Viridiplantae</taxon>
        <taxon>Streptophyta</taxon>
        <taxon>Embryophyta</taxon>
        <taxon>Tracheophyta</taxon>
        <taxon>Spermatophyta</taxon>
        <taxon>Magnoliopsida</taxon>
        <taxon>eudicotyledons</taxon>
        <taxon>Gunneridae</taxon>
        <taxon>Pentapetalae</taxon>
        <taxon>rosids</taxon>
        <taxon>fabids</taxon>
        <taxon>Malpighiales</taxon>
        <taxon>Euphorbiaceae</taxon>
        <taxon>Crotonoideae</taxon>
        <taxon>Micrandreae</taxon>
        <taxon>Hevea</taxon>
    </lineage>
</organism>
<accession>A0A6A6KFR0</accession>
<dbReference type="EMBL" id="JAAGAX010000016">
    <property type="protein sequence ID" value="KAF2287750.1"/>
    <property type="molecule type" value="Genomic_DNA"/>
</dbReference>
<protein>
    <submittedName>
        <fullName evidence="1">Uncharacterized protein</fullName>
    </submittedName>
</protein>
<evidence type="ECO:0000313" key="3">
    <source>
        <dbReference type="EMBL" id="KAF2287750.1"/>
    </source>
</evidence>
<evidence type="ECO:0000313" key="1">
    <source>
        <dbReference type="EMBL" id="KAF2287721.1"/>
    </source>
</evidence>
<dbReference type="EMBL" id="JAAGAX010000016">
    <property type="protein sequence ID" value="KAF2287721.1"/>
    <property type="molecule type" value="Genomic_DNA"/>
</dbReference>
<dbReference type="Proteomes" id="UP000467840">
    <property type="component" value="Chromosome 8"/>
</dbReference>
<comment type="caution">
    <text evidence="1">The sequence shown here is derived from an EMBL/GenBank/DDBJ whole genome shotgun (WGS) entry which is preliminary data.</text>
</comment>
<sequence>MAANAYEKVPECESKAEHKNEAAGVDWGSMIQLEIANYMQYQNPTANEANCTNFIGYAGKNPTYYSSSRHGKDCGPSD</sequence>